<accession>A0ABV6C974</accession>
<dbReference type="SMART" id="SM00327">
    <property type="entry name" value="VWA"/>
    <property type="match status" value="1"/>
</dbReference>
<sequence length="608" mass="68218">MKTPIQNALPIVAAAYGEKFGIQVLFHGKQAKTDGKTIILPAVEINSPNDKAVMWGYLAHEAAHIRYTDFSLVAKINQPIKHALLNIAEDIRIELCLAKTYPGTLKTINAVITHLVESKEICYPKQDSPVNLLQMMCLLTLRLNCLKQTALAPIQKQVEDEMIKVFPEHFNQFLMAHFMKVPNLSSTQEALDWVNVLLSNVLSLPEQKNEGYGSKHQHNKKIEPSISQSNSKSNDFDLPNSKSNNDNETKQQSNQKRPSILPDEDKKYEMDNQIADQNPDSPNHNSREDNYPSLKSGNQHPKEVHKCFEKIASAIINAHPDDIQEDIFTKVANKINRVAKKSVKKSVVDISKVEIARAYNGKAELNSIKLAMKESSLLRLRLRNWLVSLQQTKPVPKQKGQRLMTKRLGLSQAGETRIFQQHTFKTAPNADIHLLVDRSSSMNRITNIHNTTRSYSDIANQAALSLALALEGIVGISLAVTYFGKAGNTPALTSVLRPNELVSTNASKFYQYANGNTPMAEGIWFAVHDLLKQKNKRKIIIVVTDGKPSCTEQALEIIKMCGENRFEIIGIGIQEEYVRTLFPHSIVINDPAQLKNELFKTLKNILTL</sequence>
<dbReference type="Pfam" id="PF06213">
    <property type="entry name" value="CobT"/>
    <property type="match status" value="1"/>
</dbReference>
<proteinExistence type="predicted"/>
<dbReference type="InterPro" id="IPR002035">
    <property type="entry name" value="VWF_A"/>
</dbReference>
<dbReference type="RefSeq" id="WP_385876621.1">
    <property type="nucleotide sequence ID" value="NZ_JBHLXE010000052.1"/>
</dbReference>
<dbReference type="Pfam" id="PF00092">
    <property type="entry name" value="VWA"/>
    <property type="match status" value="1"/>
</dbReference>
<dbReference type="PROSITE" id="PS50234">
    <property type="entry name" value="VWFA"/>
    <property type="match status" value="1"/>
</dbReference>
<protein>
    <submittedName>
        <fullName evidence="3">VWA domain-containing protein</fullName>
    </submittedName>
</protein>
<feature type="compositionally biased region" description="Polar residues" evidence="1">
    <location>
        <begin position="240"/>
        <end position="257"/>
    </location>
</feature>
<dbReference type="SUPFAM" id="SSF53300">
    <property type="entry name" value="vWA-like"/>
    <property type="match status" value="1"/>
</dbReference>
<dbReference type="Proteomes" id="UP001589758">
    <property type="component" value="Unassembled WGS sequence"/>
</dbReference>
<feature type="domain" description="VWFA" evidence="2">
    <location>
        <begin position="431"/>
        <end position="573"/>
    </location>
</feature>
<dbReference type="EMBL" id="JBHLXE010000052">
    <property type="protein sequence ID" value="MFC0179519.1"/>
    <property type="molecule type" value="Genomic_DNA"/>
</dbReference>
<keyword evidence="4" id="KW-1185">Reference proteome</keyword>
<feature type="compositionally biased region" description="Polar residues" evidence="1">
    <location>
        <begin position="274"/>
        <end position="284"/>
    </location>
</feature>
<evidence type="ECO:0000256" key="1">
    <source>
        <dbReference type="SAM" id="MobiDB-lite"/>
    </source>
</evidence>
<dbReference type="Gene3D" id="3.40.50.410">
    <property type="entry name" value="von Willebrand factor, type A domain"/>
    <property type="match status" value="1"/>
</dbReference>
<organism evidence="3 4">
    <name type="scientific">Thorsellia kenyensis</name>
    <dbReference type="NCBI Taxonomy" id="1549888"/>
    <lineage>
        <taxon>Bacteria</taxon>
        <taxon>Pseudomonadati</taxon>
        <taxon>Pseudomonadota</taxon>
        <taxon>Gammaproteobacteria</taxon>
        <taxon>Enterobacterales</taxon>
        <taxon>Thorselliaceae</taxon>
        <taxon>Thorsellia</taxon>
    </lineage>
</organism>
<dbReference type="InterPro" id="IPR006538">
    <property type="entry name" value="CobT"/>
</dbReference>
<reference evidence="3 4" key="1">
    <citation type="submission" date="2024-09" db="EMBL/GenBank/DDBJ databases">
        <authorList>
            <person name="Sun Q."/>
            <person name="Mori K."/>
        </authorList>
    </citation>
    <scope>NUCLEOTIDE SEQUENCE [LARGE SCALE GENOMIC DNA]</scope>
    <source>
        <strain evidence="3 4">CCM 8545</strain>
    </source>
</reference>
<feature type="region of interest" description="Disordered" evidence="1">
    <location>
        <begin position="208"/>
        <end position="302"/>
    </location>
</feature>
<comment type="caution">
    <text evidence="3">The sequence shown here is derived from an EMBL/GenBank/DDBJ whole genome shotgun (WGS) entry which is preliminary data.</text>
</comment>
<evidence type="ECO:0000259" key="2">
    <source>
        <dbReference type="PROSITE" id="PS50234"/>
    </source>
</evidence>
<evidence type="ECO:0000313" key="4">
    <source>
        <dbReference type="Proteomes" id="UP001589758"/>
    </source>
</evidence>
<dbReference type="InterPro" id="IPR036465">
    <property type="entry name" value="vWFA_dom_sf"/>
</dbReference>
<gene>
    <name evidence="3" type="ORF">ACFFIT_05350</name>
</gene>
<evidence type="ECO:0000313" key="3">
    <source>
        <dbReference type="EMBL" id="MFC0179519.1"/>
    </source>
</evidence>
<name>A0ABV6C974_9GAMM</name>